<dbReference type="AlphaFoldDB" id="A0A0J1HCJ8"/>
<feature type="region of interest" description="Disordered" evidence="1">
    <location>
        <begin position="46"/>
        <end position="65"/>
    </location>
</feature>
<proteinExistence type="predicted"/>
<dbReference type="Proteomes" id="UP000035909">
    <property type="component" value="Unassembled WGS sequence"/>
</dbReference>
<gene>
    <name evidence="2" type="ORF">ABT57_11355</name>
</gene>
<feature type="compositionally biased region" description="Polar residues" evidence="1">
    <location>
        <begin position="12"/>
        <end position="24"/>
    </location>
</feature>
<accession>A0A0J1HCJ8</accession>
<reference evidence="2 3" key="1">
    <citation type="submission" date="2015-05" db="EMBL/GenBank/DDBJ databases">
        <title>Photobacterium galathea sp. nov.</title>
        <authorList>
            <person name="Machado H."/>
            <person name="Gram L."/>
        </authorList>
    </citation>
    <scope>NUCLEOTIDE SEQUENCE [LARGE SCALE GENOMIC DNA]</scope>
    <source>
        <strain evidence="2 3">DSM 22954</strain>
    </source>
</reference>
<comment type="caution">
    <text evidence="2">The sequence shown here is derived from an EMBL/GenBank/DDBJ whole genome shotgun (WGS) entry which is preliminary data.</text>
</comment>
<dbReference type="STRING" id="320778.ABT57_11355"/>
<sequence length="65" mass="7093">MQFVFNGLAFHQSNNSKPIHSASENAMRKAGKGSLAKEAKLKKVVSSRSSVKAGPTKDWATLQYK</sequence>
<protein>
    <submittedName>
        <fullName evidence="2">Uncharacterized protein</fullName>
    </submittedName>
</protein>
<evidence type="ECO:0000313" key="2">
    <source>
        <dbReference type="EMBL" id="KLV09409.1"/>
    </source>
</evidence>
<name>A0A0J1HCJ8_9GAMM</name>
<evidence type="ECO:0000313" key="3">
    <source>
        <dbReference type="Proteomes" id="UP000035909"/>
    </source>
</evidence>
<dbReference type="EMBL" id="LDOU01000012">
    <property type="protein sequence ID" value="KLV09409.1"/>
    <property type="molecule type" value="Genomic_DNA"/>
</dbReference>
<feature type="region of interest" description="Disordered" evidence="1">
    <location>
        <begin position="12"/>
        <end position="41"/>
    </location>
</feature>
<organism evidence="2 3">
    <name type="scientific">Photobacterium ganghwense</name>
    <dbReference type="NCBI Taxonomy" id="320778"/>
    <lineage>
        <taxon>Bacteria</taxon>
        <taxon>Pseudomonadati</taxon>
        <taxon>Pseudomonadota</taxon>
        <taxon>Gammaproteobacteria</taxon>
        <taxon>Vibrionales</taxon>
        <taxon>Vibrionaceae</taxon>
        <taxon>Photobacterium</taxon>
    </lineage>
</organism>
<keyword evidence="3" id="KW-1185">Reference proteome</keyword>
<evidence type="ECO:0000256" key="1">
    <source>
        <dbReference type="SAM" id="MobiDB-lite"/>
    </source>
</evidence>